<evidence type="ECO:0000313" key="9">
    <source>
        <dbReference type="Proteomes" id="UP000519182"/>
    </source>
</evidence>
<accession>A0A236RG35</accession>
<geneLocation type="plasmid" evidence="5">
    <name>RCS74_pI</name>
</geneLocation>
<geneLocation type="plasmid" evidence="8">
    <name>rcs74_pi</name>
</geneLocation>
<reference evidence="4" key="7">
    <citation type="submission" date="2019-09" db="EMBL/GenBank/DDBJ databases">
        <authorList>
            <consortium name="NCBI Pathogen Detection Project"/>
        </authorList>
    </citation>
    <scope>NUCLEOTIDE SEQUENCE</scope>
    <source>
        <strain evidence="4">EC00605</strain>
    </source>
</reference>
<dbReference type="EMBL" id="CP122641">
    <property type="protein sequence ID" value="WHI05178.1"/>
    <property type="molecule type" value="Genomic_DNA"/>
</dbReference>
<evidence type="ECO:0000313" key="8">
    <source>
        <dbReference type="Proteomes" id="UP000307735"/>
    </source>
</evidence>
<dbReference type="EMBL" id="DABGZR010000054">
    <property type="protein sequence ID" value="HAJ0998585.1"/>
    <property type="molecule type" value="Genomic_DNA"/>
</dbReference>
<reference evidence="1" key="1">
    <citation type="journal article" date="2014" name="Evolution">
        <title>Antibiotic resistance correlates with transmission in plasmid evolution.</title>
        <authorList>
            <person name="Turner P.E."/>
            <person name="Williams E.S."/>
            <person name="Okeke C."/>
            <person name="Cooper V.S."/>
            <person name="Duffy S."/>
            <person name="Wertz J.E."/>
        </authorList>
    </citation>
    <scope>NUCLEOTIDE SEQUENCE</scope>
    <source>
        <strain evidence="1">REL5382</strain>
        <plasmid evidence="1">pB15</plasmid>
    </source>
</reference>
<sequence>MKDTITPLNYTKEAIKDLSVMEKGLRSNAPLTSYIMRQVIDMLDSSVKFILPNCCDIIEPEEYRQTHFDLARLPYPVVTFEIPWFKDNVETQIGDFNISPSSRRIALCWEARQSFEPIPGCNSILNTYIDGGVFILPVSWSDDLKIWILGVGGMFFPYNNKLTKYEPDRTLPASRLVIDTLKENGVAKYNAAHFKAEPFITSMEFKDDLIKQVGSIERLYAQIIMDTRDELQAFIQACSVLNCENVCPVTLSTKPERKFINGRKVQPPEKNKRPSYTYKVLQLSETKVQSNHTGTGKSGGTKRMHLRRGHIRRKNNKLIWIRPAMINANSRAGIVDKDYQINIRKEENKP</sequence>
<reference evidence="4" key="2">
    <citation type="journal article" date="2018" name="Genome Biol.">
        <title>SKESA: strategic k-mer extension for scrupulous assemblies.</title>
        <authorList>
            <person name="Souvorov A."/>
            <person name="Agarwala R."/>
            <person name="Lipman D.J."/>
        </authorList>
    </citation>
    <scope>NUCLEOTIDE SEQUENCE [LARGE SCALE GENOMIC DNA]</scope>
    <source>
        <strain evidence="4">EC00605</strain>
    </source>
</reference>
<dbReference type="AlphaFoldDB" id="A0A0D5A024"/>
<dbReference type="EMBL" id="AATJYL010000062">
    <property type="protein sequence ID" value="EFM1448179.1"/>
    <property type="molecule type" value="Genomic_DNA"/>
</dbReference>
<dbReference type="EMBL" id="KM409652">
    <property type="protein sequence ID" value="AJW29754.1"/>
    <property type="molecule type" value="Genomic_DNA"/>
</dbReference>
<dbReference type="InterPro" id="IPR058915">
    <property type="entry name" value="AcrVA2-like"/>
</dbReference>
<protein>
    <submittedName>
        <fullName evidence="1">Uncharacterized protein</fullName>
    </submittedName>
</protein>
<dbReference type="Proteomes" id="UP000528199">
    <property type="component" value="Unassembled WGS sequence"/>
</dbReference>
<evidence type="ECO:0000313" key="3">
    <source>
        <dbReference type="EMBL" id="EFM1448179.1"/>
    </source>
</evidence>
<keyword evidence="1" id="KW-0614">Plasmid</keyword>
<reference evidence="2 10" key="5">
    <citation type="submission" date="2018-08" db="EMBL/GenBank/DDBJ databases">
        <authorList>
            <consortium name="PulseNet: The National Subtyping Network for Foodborne Disease Surveillance"/>
            <person name="Tarr C.L."/>
            <person name="Trees E."/>
            <person name="Katz L.S."/>
            <person name="Carleton-Romer H.A."/>
            <person name="Stroika S."/>
            <person name="Kucerova Z."/>
            <person name="Roache K.F."/>
            <person name="Sabol A.L."/>
            <person name="Besser J."/>
            <person name="Gerner-Smidt P."/>
        </authorList>
    </citation>
    <scope>NUCLEOTIDE SEQUENCE [LARGE SCALE GENOMIC DNA]</scope>
    <source>
        <strain evidence="2 10">PNUSAE004760</strain>
    </source>
</reference>
<dbReference type="Proteomes" id="UP000519182">
    <property type="component" value="Unassembled WGS sequence"/>
</dbReference>
<dbReference type="PATRIC" id="fig|562.10494.peg.494"/>
<dbReference type="EMBL" id="LR595880">
    <property type="protein sequence ID" value="VUD39690.1"/>
    <property type="molecule type" value="Genomic_DNA"/>
</dbReference>
<proteinExistence type="predicted"/>
<dbReference type="EMBL" id="AASUOH010000027">
    <property type="protein sequence ID" value="EFH0044864.1"/>
    <property type="molecule type" value="Genomic_DNA"/>
</dbReference>
<accession>A0A0D5A024</accession>
<name>A0A0D5A024_ECOLX</name>
<evidence type="ECO:0000313" key="7">
    <source>
        <dbReference type="EMBL" id="WHI05178.1"/>
    </source>
</evidence>
<dbReference type="Proteomes" id="UP001179946">
    <property type="component" value="Plasmid unnamed7"/>
</dbReference>
<evidence type="ECO:0000313" key="5">
    <source>
        <dbReference type="EMBL" id="SPE02400.1"/>
    </source>
</evidence>
<geneLocation type="plasmid" evidence="6">
    <name>1</name>
</geneLocation>
<evidence type="ECO:0000313" key="2">
    <source>
        <dbReference type="EMBL" id="EFH0044864.1"/>
    </source>
</evidence>
<dbReference type="Pfam" id="PF26125">
    <property type="entry name" value="AcrVA2-like"/>
    <property type="match status" value="1"/>
</dbReference>
<organism evidence="1">
    <name type="scientific">Escherichia coli</name>
    <dbReference type="NCBI Taxonomy" id="562"/>
    <lineage>
        <taxon>Bacteria</taxon>
        <taxon>Pseudomonadati</taxon>
        <taxon>Pseudomonadota</taxon>
        <taxon>Gammaproteobacteria</taxon>
        <taxon>Enterobacterales</taxon>
        <taxon>Enterobacteriaceae</taxon>
        <taxon>Escherichia</taxon>
    </lineage>
</organism>
<evidence type="ECO:0000313" key="4">
    <source>
        <dbReference type="EMBL" id="HAJ0998585.1"/>
    </source>
</evidence>
<reference evidence="5" key="3">
    <citation type="submission" date="2018-02" db="EMBL/GenBank/DDBJ databases">
        <authorList>
            <person name="Cohen D.B."/>
            <person name="Kent A.D."/>
        </authorList>
    </citation>
    <scope>NUCLEOTIDE SEQUENCE</scope>
    <source>
        <strain evidence="5">13942-1</strain>
    </source>
</reference>
<reference evidence="7" key="9">
    <citation type="journal article" date="2023" name="Front. Microbiol.">
        <title>Virotyping and genetic antimicrobial susceptibility testing of porcine ETEC/STEC strains and associated plasmid types.</title>
        <authorList>
            <person name="Vereecke N."/>
            <person name="Van Hoorde S."/>
            <person name="Sperling D."/>
            <person name="Theuns S."/>
            <person name="Devriendt B."/>
            <person name="Cox E."/>
        </authorList>
    </citation>
    <scope>NUCLEOTIDE SEQUENCE</scope>
    <source>
        <strain evidence="7">ETEC4085</strain>
        <plasmid evidence="7 11">unnamed7</plasmid>
    </source>
</reference>
<evidence type="ECO:0000313" key="10">
    <source>
        <dbReference type="Proteomes" id="UP000528199"/>
    </source>
</evidence>
<reference evidence="3 9" key="8">
    <citation type="submission" date="2020-04" db="EMBL/GenBank/DDBJ databases">
        <authorList>
            <consortium name="GenomeTrakr network: Whole genome sequencing for foodborne pathogen traceback"/>
        </authorList>
    </citation>
    <scope>NUCLEOTIDE SEQUENCE [LARGE SCALE GENOMIC DNA]</scope>
    <source>
        <strain evidence="3 9">PSU-2464</strain>
    </source>
</reference>
<geneLocation type="plasmid" evidence="7 11">
    <name>unnamed7</name>
</geneLocation>
<evidence type="ECO:0000313" key="1">
    <source>
        <dbReference type="EMBL" id="AJW29754.1"/>
    </source>
</evidence>
<dbReference type="RefSeq" id="WP_000655519.1">
    <property type="nucleotide sequence ID" value="NZ_AP022066.1"/>
</dbReference>
<dbReference type="EMBL" id="LT985283">
    <property type="protein sequence ID" value="SPE02400.1"/>
    <property type="molecule type" value="Genomic_DNA"/>
</dbReference>
<reference evidence="8" key="4">
    <citation type="submission" date="2018-02" db="EMBL/GenBank/DDBJ databases">
        <authorList>
            <person name="Cea G.-C."/>
            <person name="William W."/>
        </authorList>
    </citation>
    <scope>NUCLEOTIDE SEQUENCE [LARGE SCALE GENOMIC DNA]</scope>
    <source>
        <strain evidence="8">13942-1</strain>
        <plasmid evidence="8">rcs74_pi</plasmid>
    </source>
</reference>
<evidence type="ECO:0000313" key="11">
    <source>
        <dbReference type="Proteomes" id="UP001179946"/>
    </source>
</evidence>
<gene>
    <name evidence="2" type="ORF">BKL28_003706</name>
    <name evidence="3" type="ORF">HEP34_004616</name>
    <name evidence="4" type="ORF">HL601_23890</name>
    <name evidence="7" type="ORF">QDW62_29115</name>
    <name evidence="5" type="ORF">RCS74_PI0007</name>
    <name evidence="6" type="ORF">SAMEA4363083_00064</name>
</gene>
<evidence type="ECO:0000313" key="6">
    <source>
        <dbReference type="EMBL" id="VUD39690.1"/>
    </source>
</evidence>
<dbReference type="Proteomes" id="UP000307735">
    <property type="component" value="Plasmid RCS74_pI"/>
</dbReference>
<geneLocation type="plasmid" evidence="1">
    <name>pB15</name>
</geneLocation>
<reference evidence="6" key="6">
    <citation type="submission" date="2019-06" db="EMBL/GenBank/DDBJ databases">
        <authorList>
            <consortium name="Pathogen Informatics"/>
        </authorList>
    </citation>
    <scope>NUCLEOTIDE SEQUENCE [LARGE SCALE GENOMIC DNA]</scope>
    <source>
        <strain evidence="6">VREC-hospital6489880</strain>
        <plasmid evidence="6">1</plasmid>
    </source>
</reference>